<feature type="domain" description="tRNA pseudouridine synthase II TruB subfamily 1 C-terminal" evidence="7">
    <location>
        <begin position="242"/>
        <end position="298"/>
    </location>
</feature>
<protein>
    <recommendedName>
        <fullName evidence="5">tRNA pseudouridine synthase B</fullName>
        <ecNumber evidence="5">5.4.99.25</ecNumber>
    </recommendedName>
    <alternativeName>
        <fullName evidence="5">tRNA pseudouridine(55) synthase</fullName>
        <shortName evidence="5">Psi55 synthase</shortName>
    </alternativeName>
    <alternativeName>
        <fullName evidence="5">tRNA pseudouridylate synthase</fullName>
    </alternativeName>
    <alternativeName>
        <fullName evidence="5">tRNA-uridine isomerase</fullName>
    </alternativeName>
</protein>
<feature type="domain" description="Pseudouridine synthase II N-terminal" evidence="6">
    <location>
        <begin position="32"/>
        <end position="180"/>
    </location>
</feature>
<evidence type="ECO:0000259" key="6">
    <source>
        <dbReference type="Pfam" id="PF01509"/>
    </source>
</evidence>
<feature type="domain" description="tRNA pseudouridylate synthase B C-terminal" evidence="8">
    <location>
        <begin position="181"/>
        <end position="238"/>
    </location>
</feature>
<evidence type="ECO:0000256" key="5">
    <source>
        <dbReference type="HAMAP-Rule" id="MF_01080"/>
    </source>
</evidence>
<comment type="function">
    <text evidence="5">Responsible for synthesis of pseudouridine from uracil-55 in the psi GC loop of transfer RNAs.</text>
</comment>
<evidence type="ECO:0000313" key="9">
    <source>
        <dbReference type="EMBL" id="SMF96605.1"/>
    </source>
</evidence>
<sequence length="311" mass="33869">MSRKANALDLNGIFLLDKPTGITSNGALQRSKWLFRAKKAGHTGSLDPIASGLLPLCLGEGTKLSGFLLNTDKRYQVRVRLGVATETGDTEGAVIETQPVPPLSAEFIEGYLAPFRGEILQVPPMYSALKHQGQRLYDLARKGIEVEREARAVTIYELRLEGFDATSMDLDVHCSKGTYIRTLAEDLGRAMGCGGHVEILRRTAVGDLKVADAHTLDHLEALAEAERPGLLLPLDTIVSGLPAVHLNDQLSFYLRKGEAVLVPKAPTEGWVRLYGRHALFMGMGEVLDDGRIAPRRLVKLKREPSDGAASP</sequence>
<evidence type="ECO:0000256" key="3">
    <source>
        <dbReference type="ARBA" id="ARBA00022694"/>
    </source>
</evidence>
<dbReference type="RefSeq" id="WP_085215473.1">
    <property type="nucleotide sequence ID" value="NZ_FXAM01000001.1"/>
</dbReference>
<dbReference type="EC" id="5.4.99.25" evidence="5"/>
<dbReference type="OrthoDB" id="9802309at2"/>
<name>A0A1Y6DAA0_9GAMM</name>
<dbReference type="HAMAP" id="MF_01080">
    <property type="entry name" value="TruB_bact"/>
    <property type="match status" value="1"/>
</dbReference>
<dbReference type="CDD" id="cd21152">
    <property type="entry name" value="PUA_TruB_bacterial"/>
    <property type="match status" value="1"/>
</dbReference>
<keyword evidence="10" id="KW-1185">Reference proteome</keyword>
<dbReference type="GO" id="GO:0003723">
    <property type="term" value="F:RNA binding"/>
    <property type="evidence" value="ECO:0007669"/>
    <property type="project" value="InterPro"/>
</dbReference>
<dbReference type="InterPro" id="IPR014780">
    <property type="entry name" value="tRNA_psdUridine_synth_TruB"/>
</dbReference>
<accession>A0A1Y6DAA0</accession>
<evidence type="ECO:0000256" key="1">
    <source>
        <dbReference type="ARBA" id="ARBA00000385"/>
    </source>
</evidence>
<evidence type="ECO:0000256" key="4">
    <source>
        <dbReference type="ARBA" id="ARBA00023235"/>
    </source>
</evidence>
<dbReference type="Pfam" id="PF01509">
    <property type="entry name" value="TruB_N"/>
    <property type="match status" value="1"/>
</dbReference>
<dbReference type="NCBIfam" id="TIGR00431">
    <property type="entry name" value="TruB"/>
    <property type="match status" value="1"/>
</dbReference>
<gene>
    <name evidence="5" type="primary">truB</name>
    <name evidence="9" type="ORF">SAMN02949497_4011</name>
</gene>
<dbReference type="InterPro" id="IPR020103">
    <property type="entry name" value="PsdUridine_synth_cat_dom_sf"/>
</dbReference>
<dbReference type="SUPFAM" id="SSF88697">
    <property type="entry name" value="PUA domain-like"/>
    <property type="match status" value="1"/>
</dbReference>
<evidence type="ECO:0000313" key="10">
    <source>
        <dbReference type="Proteomes" id="UP000192923"/>
    </source>
</evidence>
<dbReference type="PANTHER" id="PTHR13767">
    <property type="entry name" value="TRNA-PSEUDOURIDINE SYNTHASE"/>
    <property type="match status" value="1"/>
</dbReference>
<dbReference type="STRING" id="1760988.SAMN02949497_4011"/>
<dbReference type="InterPro" id="IPR036974">
    <property type="entry name" value="PUA_sf"/>
</dbReference>
<dbReference type="EMBL" id="FXAM01000001">
    <property type="protein sequence ID" value="SMF96605.1"/>
    <property type="molecule type" value="Genomic_DNA"/>
</dbReference>
<dbReference type="CDD" id="cd02573">
    <property type="entry name" value="PseudoU_synth_EcTruB"/>
    <property type="match status" value="1"/>
</dbReference>
<reference evidence="9 10" key="1">
    <citation type="submission" date="2016-12" db="EMBL/GenBank/DDBJ databases">
        <authorList>
            <person name="Song W.-J."/>
            <person name="Kurnit D.M."/>
        </authorList>
    </citation>
    <scope>NUCLEOTIDE SEQUENCE [LARGE SCALE GENOMIC DNA]</scope>
    <source>
        <strain evidence="9 10">175</strain>
    </source>
</reference>
<dbReference type="SUPFAM" id="SSF55120">
    <property type="entry name" value="Pseudouridine synthase"/>
    <property type="match status" value="1"/>
</dbReference>
<dbReference type="Pfam" id="PF09157">
    <property type="entry name" value="TruB-C_2"/>
    <property type="match status" value="1"/>
</dbReference>
<dbReference type="FunFam" id="2.30.130.10:FF:000012">
    <property type="entry name" value="tRNA pseudouridine synthase B"/>
    <property type="match status" value="1"/>
</dbReference>
<comment type="catalytic activity">
    <reaction evidence="1 5">
        <text>uridine(55) in tRNA = pseudouridine(55) in tRNA</text>
        <dbReference type="Rhea" id="RHEA:42532"/>
        <dbReference type="Rhea" id="RHEA-COMP:10101"/>
        <dbReference type="Rhea" id="RHEA-COMP:10102"/>
        <dbReference type="ChEBI" id="CHEBI:65314"/>
        <dbReference type="ChEBI" id="CHEBI:65315"/>
        <dbReference type="EC" id="5.4.99.25"/>
    </reaction>
</comment>
<evidence type="ECO:0000256" key="2">
    <source>
        <dbReference type="ARBA" id="ARBA00005642"/>
    </source>
</evidence>
<proteinExistence type="inferred from homology"/>
<organism evidence="9 10">
    <name type="scientific">Methylomagnum ishizawai</name>
    <dbReference type="NCBI Taxonomy" id="1760988"/>
    <lineage>
        <taxon>Bacteria</taxon>
        <taxon>Pseudomonadati</taxon>
        <taxon>Pseudomonadota</taxon>
        <taxon>Gammaproteobacteria</taxon>
        <taxon>Methylococcales</taxon>
        <taxon>Methylococcaceae</taxon>
        <taxon>Methylomagnum</taxon>
    </lineage>
</organism>
<evidence type="ECO:0000259" key="7">
    <source>
        <dbReference type="Pfam" id="PF09157"/>
    </source>
</evidence>
<dbReference type="InterPro" id="IPR015240">
    <property type="entry name" value="tRNA_sdUridine_synth_fam1_C"/>
</dbReference>
<evidence type="ECO:0000259" key="8">
    <source>
        <dbReference type="Pfam" id="PF16198"/>
    </source>
</evidence>
<keyword evidence="4 5" id="KW-0413">Isomerase</keyword>
<dbReference type="GO" id="GO:0160148">
    <property type="term" value="F:tRNA pseudouridine(55) synthase activity"/>
    <property type="evidence" value="ECO:0007669"/>
    <property type="project" value="UniProtKB-EC"/>
</dbReference>
<feature type="active site" description="Nucleophile" evidence="5">
    <location>
        <position position="47"/>
    </location>
</feature>
<dbReference type="Gene3D" id="2.30.130.10">
    <property type="entry name" value="PUA domain"/>
    <property type="match status" value="1"/>
</dbReference>
<dbReference type="GO" id="GO:1990481">
    <property type="term" value="P:mRNA pseudouridine synthesis"/>
    <property type="evidence" value="ECO:0007669"/>
    <property type="project" value="TreeGrafter"/>
</dbReference>
<dbReference type="PANTHER" id="PTHR13767:SF2">
    <property type="entry name" value="PSEUDOURIDYLATE SYNTHASE TRUB1"/>
    <property type="match status" value="1"/>
</dbReference>
<dbReference type="GO" id="GO:0031119">
    <property type="term" value="P:tRNA pseudouridine synthesis"/>
    <property type="evidence" value="ECO:0007669"/>
    <property type="project" value="UniProtKB-UniRule"/>
</dbReference>
<dbReference type="Proteomes" id="UP000192923">
    <property type="component" value="Unassembled WGS sequence"/>
</dbReference>
<dbReference type="InterPro" id="IPR002501">
    <property type="entry name" value="PsdUridine_synth_N"/>
</dbReference>
<dbReference type="AlphaFoldDB" id="A0A1Y6DAA0"/>
<dbReference type="Gene3D" id="3.30.2350.10">
    <property type="entry name" value="Pseudouridine synthase"/>
    <property type="match status" value="1"/>
</dbReference>
<dbReference type="InterPro" id="IPR015947">
    <property type="entry name" value="PUA-like_sf"/>
</dbReference>
<keyword evidence="3 5" id="KW-0819">tRNA processing</keyword>
<comment type="similarity">
    <text evidence="2 5">Belongs to the pseudouridine synthase TruB family. Type 1 subfamily.</text>
</comment>
<dbReference type="InterPro" id="IPR032819">
    <property type="entry name" value="TruB_C"/>
</dbReference>
<dbReference type="Pfam" id="PF16198">
    <property type="entry name" value="TruB_C_2"/>
    <property type="match status" value="1"/>
</dbReference>